<evidence type="ECO:0000256" key="7">
    <source>
        <dbReference type="RuleBase" id="RU366065"/>
    </source>
</evidence>
<evidence type="ECO:0000256" key="6">
    <source>
        <dbReference type="ARBA" id="ARBA00038179"/>
    </source>
</evidence>
<accession>A0A7S0KRX8</accession>
<comment type="similarity">
    <text evidence="6">Belongs to the TRAPP small subunits family. TRAPPC4 subfamily.</text>
</comment>
<organism evidence="8">
    <name type="scientific">Micromonas pusilla</name>
    <name type="common">Picoplanktonic green alga</name>
    <name type="synonym">Chromulina pusilla</name>
    <dbReference type="NCBI Taxonomy" id="38833"/>
    <lineage>
        <taxon>Eukaryota</taxon>
        <taxon>Viridiplantae</taxon>
        <taxon>Chlorophyta</taxon>
        <taxon>Mamiellophyceae</taxon>
        <taxon>Mamiellales</taxon>
        <taxon>Mamiellaceae</taxon>
        <taxon>Micromonas</taxon>
    </lineage>
</organism>
<dbReference type="FunFam" id="3.30.450.70:FF:000007">
    <property type="entry name" value="Putative sybindin-like family protein"/>
    <property type="match status" value="1"/>
</dbReference>
<dbReference type="InterPro" id="IPR011012">
    <property type="entry name" value="Longin-like_dom_sf"/>
</dbReference>
<reference evidence="8" key="1">
    <citation type="submission" date="2021-01" db="EMBL/GenBank/DDBJ databases">
        <authorList>
            <person name="Corre E."/>
            <person name="Pelletier E."/>
            <person name="Niang G."/>
            <person name="Scheremetjew M."/>
            <person name="Finn R."/>
            <person name="Kale V."/>
            <person name="Holt S."/>
            <person name="Cochrane G."/>
            <person name="Meng A."/>
            <person name="Brown T."/>
            <person name="Cohen L."/>
        </authorList>
    </citation>
    <scope>NUCLEOTIDE SEQUENCE</scope>
    <source>
        <strain evidence="8">CCMP494</strain>
    </source>
</reference>
<dbReference type="SUPFAM" id="SSF64356">
    <property type="entry name" value="SNARE-like"/>
    <property type="match status" value="1"/>
</dbReference>
<dbReference type="PANTHER" id="PTHR23249:SF15">
    <property type="entry name" value="TRAFFICKING PROTEIN PARTICLE COMPLEX SUBUNIT 4"/>
    <property type="match status" value="1"/>
</dbReference>
<name>A0A7S0KRX8_MICPS</name>
<sequence>MSQDIDPLDLEWRNRAVLAQEAGVPPGVHSLWIINKSGGLVYHKTYADIPHIDVNETMRLASMWHAIHAMSIEISPVEGCTGIELLETDQFDLRCTQTPTGTKFFVTAAPKTLGLEHLLRSVYDLYSDYVMKNPFYEMEMPIRCELFDTNVLSAVRNHNAQLGNY</sequence>
<comment type="subunit">
    <text evidence="7">Part of the multisubunit transport protein particle (TRAPP) complex.</text>
</comment>
<dbReference type="InterPro" id="IPR007233">
    <property type="entry name" value="TRAPPC"/>
</dbReference>
<dbReference type="GO" id="GO:0006888">
    <property type="term" value="P:endoplasmic reticulum to Golgi vesicle-mediated transport"/>
    <property type="evidence" value="ECO:0007669"/>
    <property type="project" value="UniProtKB-UniRule"/>
</dbReference>
<keyword evidence="3 7" id="KW-0256">Endoplasmic reticulum</keyword>
<keyword evidence="5 7" id="KW-0333">Golgi apparatus</keyword>
<comment type="subcellular location">
    <subcellularLocation>
        <location evidence="7">Endoplasmic reticulum</location>
    </subcellularLocation>
    <subcellularLocation>
        <location evidence="7">Golgi apparatus</location>
        <location evidence="7">cis-Golgi network</location>
    </subcellularLocation>
    <subcellularLocation>
        <location evidence="1">Golgi apparatus</location>
    </subcellularLocation>
</comment>
<dbReference type="Gene3D" id="3.30.450.70">
    <property type="match status" value="1"/>
</dbReference>
<dbReference type="PANTHER" id="PTHR23249">
    <property type="entry name" value="TRAFFICKING PROTEIN PARTICLE COMPLEX SUBUNIT"/>
    <property type="match status" value="1"/>
</dbReference>
<dbReference type="EMBL" id="HBEV01010120">
    <property type="protein sequence ID" value="CAD8590363.1"/>
    <property type="molecule type" value="Transcribed_RNA"/>
</dbReference>
<keyword evidence="4 7" id="KW-0931">ER-Golgi transport</keyword>
<dbReference type="CDD" id="cd14856">
    <property type="entry name" value="TRAPPC4_synbindin"/>
    <property type="match status" value="1"/>
</dbReference>
<dbReference type="Pfam" id="PF04099">
    <property type="entry name" value="Sybindin"/>
    <property type="match status" value="1"/>
</dbReference>
<keyword evidence="2 7" id="KW-0813">Transport</keyword>
<dbReference type="GO" id="GO:0005794">
    <property type="term" value="C:Golgi apparatus"/>
    <property type="evidence" value="ECO:0007669"/>
    <property type="project" value="UniProtKB-SubCell"/>
</dbReference>
<gene>
    <name evidence="8" type="ORF">MSP1404_LOCUS7767</name>
</gene>
<evidence type="ECO:0000256" key="3">
    <source>
        <dbReference type="ARBA" id="ARBA00022824"/>
    </source>
</evidence>
<evidence type="ECO:0000313" key="8">
    <source>
        <dbReference type="EMBL" id="CAD8590363.1"/>
    </source>
</evidence>
<evidence type="ECO:0000256" key="4">
    <source>
        <dbReference type="ARBA" id="ARBA00022892"/>
    </source>
</evidence>
<evidence type="ECO:0000256" key="2">
    <source>
        <dbReference type="ARBA" id="ARBA00022448"/>
    </source>
</evidence>
<dbReference type="AlphaFoldDB" id="A0A7S0KRX8"/>
<dbReference type="SMART" id="SM01399">
    <property type="entry name" value="Sybindin"/>
    <property type="match status" value="1"/>
</dbReference>
<dbReference type="GO" id="GO:0030008">
    <property type="term" value="C:TRAPP complex"/>
    <property type="evidence" value="ECO:0007669"/>
    <property type="project" value="UniProtKB-UniRule"/>
</dbReference>
<protein>
    <recommendedName>
        <fullName evidence="7">Trafficking protein particle complex subunit</fullName>
    </recommendedName>
</protein>
<evidence type="ECO:0000256" key="1">
    <source>
        <dbReference type="ARBA" id="ARBA00004555"/>
    </source>
</evidence>
<dbReference type="GO" id="GO:0005783">
    <property type="term" value="C:endoplasmic reticulum"/>
    <property type="evidence" value="ECO:0007669"/>
    <property type="project" value="UniProtKB-SubCell"/>
</dbReference>
<proteinExistence type="inferred from homology"/>
<evidence type="ECO:0000256" key="5">
    <source>
        <dbReference type="ARBA" id="ARBA00023034"/>
    </source>
</evidence>